<feature type="compositionally biased region" description="Polar residues" evidence="6">
    <location>
        <begin position="245"/>
        <end position="268"/>
    </location>
</feature>
<organism evidence="8 9">
    <name type="scientific">Orchesella dallaii</name>
    <dbReference type="NCBI Taxonomy" id="48710"/>
    <lineage>
        <taxon>Eukaryota</taxon>
        <taxon>Metazoa</taxon>
        <taxon>Ecdysozoa</taxon>
        <taxon>Arthropoda</taxon>
        <taxon>Hexapoda</taxon>
        <taxon>Collembola</taxon>
        <taxon>Entomobryomorpha</taxon>
        <taxon>Entomobryoidea</taxon>
        <taxon>Orchesellidae</taxon>
        <taxon>Orchesellinae</taxon>
        <taxon>Orchesella</taxon>
    </lineage>
</organism>
<feature type="compositionally biased region" description="Polar residues" evidence="6">
    <location>
        <begin position="202"/>
        <end position="221"/>
    </location>
</feature>
<sequence>MDKAESKMVSRGFECTVCKDRFSFPAQLNFHMKRHSNETSHNTNTSLRCVKFGKLPGLPDVTTNPFRISRAFLKLKDPKLFRKLEKKKNAPCQSNLVLTSPTEVERTINISTTRGFIELSPVSTHVPISQSHPPVPAFNDIAEVKPQGSSSCQILNVNSDDSIMVIDITDDDDVNGSEDSQPVQNMRNLGETRVDDVEQSSFNCPLATSTPKPMTASSSSDGVERKRIKLSSLLLLPKKREKKTTVPNPVSTTALQSKTPSSSKCPPRSSANVLKSYIKKCPECNQNRFKDYYHYQNHLKVHKGLRPFLCTTCNFGYKTDLELLEHASITHLKEPAFNCPTCSSKFKKKIELDNHQCTK</sequence>
<dbReference type="PROSITE" id="PS50157">
    <property type="entry name" value="ZINC_FINGER_C2H2_2"/>
    <property type="match status" value="1"/>
</dbReference>
<dbReference type="PANTHER" id="PTHR24408:SF58">
    <property type="entry name" value="TRANSCRIPTION FACTOR (TFIIIA), PUTATIVE (AFU_ORTHOLOGUE AFUA_1G05150)-RELATED"/>
    <property type="match status" value="1"/>
</dbReference>
<comment type="caution">
    <text evidence="8">The sequence shown here is derived from an EMBL/GenBank/DDBJ whole genome shotgun (WGS) entry which is preliminary data.</text>
</comment>
<reference evidence="8 9" key="1">
    <citation type="submission" date="2024-08" db="EMBL/GenBank/DDBJ databases">
        <authorList>
            <person name="Cucini C."/>
            <person name="Frati F."/>
        </authorList>
    </citation>
    <scope>NUCLEOTIDE SEQUENCE [LARGE SCALE GENOMIC DNA]</scope>
</reference>
<feature type="domain" description="C2H2-type" evidence="7">
    <location>
        <begin position="13"/>
        <end position="40"/>
    </location>
</feature>
<dbReference type="Proteomes" id="UP001642540">
    <property type="component" value="Unassembled WGS sequence"/>
</dbReference>
<accession>A0ABP1Q663</accession>
<feature type="region of interest" description="Disordered" evidence="6">
    <location>
        <begin position="241"/>
        <end position="268"/>
    </location>
</feature>
<feature type="region of interest" description="Disordered" evidence="6">
    <location>
        <begin position="202"/>
        <end position="224"/>
    </location>
</feature>
<keyword evidence="3 5" id="KW-0863">Zinc-finger</keyword>
<keyword evidence="1" id="KW-0479">Metal-binding</keyword>
<evidence type="ECO:0000256" key="1">
    <source>
        <dbReference type="ARBA" id="ARBA00022723"/>
    </source>
</evidence>
<evidence type="ECO:0000256" key="4">
    <source>
        <dbReference type="ARBA" id="ARBA00022833"/>
    </source>
</evidence>
<keyword evidence="2" id="KW-0677">Repeat</keyword>
<evidence type="ECO:0000313" key="8">
    <source>
        <dbReference type="EMBL" id="CAL8088197.1"/>
    </source>
</evidence>
<protein>
    <recommendedName>
        <fullName evidence="7">C2H2-type domain-containing protein</fullName>
    </recommendedName>
</protein>
<keyword evidence="4" id="KW-0862">Zinc</keyword>
<evidence type="ECO:0000259" key="7">
    <source>
        <dbReference type="PROSITE" id="PS50157"/>
    </source>
</evidence>
<evidence type="ECO:0000313" key="9">
    <source>
        <dbReference type="Proteomes" id="UP001642540"/>
    </source>
</evidence>
<dbReference type="InterPro" id="IPR036236">
    <property type="entry name" value="Znf_C2H2_sf"/>
</dbReference>
<gene>
    <name evidence="8" type="ORF">ODALV1_LOCUS6978</name>
</gene>
<keyword evidence="9" id="KW-1185">Reference proteome</keyword>
<evidence type="ECO:0000256" key="2">
    <source>
        <dbReference type="ARBA" id="ARBA00022737"/>
    </source>
</evidence>
<dbReference type="Gene3D" id="3.30.160.60">
    <property type="entry name" value="Classic Zinc Finger"/>
    <property type="match status" value="1"/>
</dbReference>
<name>A0ABP1Q663_9HEXA</name>
<dbReference type="PANTHER" id="PTHR24408">
    <property type="entry name" value="ZINC FINGER PROTEIN"/>
    <property type="match status" value="1"/>
</dbReference>
<proteinExistence type="predicted"/>
<dbReference type="PROSITE" id="PS00028">
    <property type="entry name" value="ZINC_FINGER_C2H2_1"/>
    <property type="match status" value="2"/>
</dbReference>
<evidence type="ECO:0000256" key="3">
    <source>
        <dbReference type="ARBA" id="ARBA00022771"/>
    </source>
</evidence>
<evidence type="ECO:0000256" key="5">
    <source>
        <dbReference type="PROSITE-ProRule" id="PRU00042"/>
    </source>
</evidence>
<dbReference type="SUPFAM" id="SSF57667">
    <property type="entry name" value="beta-beta-alpha zinc fingers"/>
    <property type="match status" value="2"/>
</dbReference>
<dbReference type="EMBL" id="CAXLJM020000022">
    <property type="protein sequence ID" value="CAL8088197.1"/>
    <property type="molecule type" value="Genomic_DNA"/>
</dbReference>
<dbReference type="InterPro" id="IPR013087">
    <property type="entry name" value="Znf_C2H2_type"/>
</dbReference>
<dbReference type="SMART" id="SM00355">
    <property type="entry name" value="ZnF_C2H2"/>
    <property type="match status" value="4"/>
</dbReference>
<evidence type="ECO:0000256" key="6">
    <source>
        <dbReference type="SAM" id="MobiDB-lite"/>
    </source>
</evidence>